<keyword evidence="7" id="KW-0695">RNA-directed DNA polymerase</keyword>
<evidence type="ECO:0000256" key="3">
    <source>
        <dbReference type="ARBA" id="ARBA00022750"/>
    </source>
</evidence>
<dbReference type="GO" id="GO:0006310">
    <property type="term" value="P:DNA recombination"/>
    <property type="evidence" value="ECO:0007669"/>
    <property type="project" value="UniProtKB-KW"/>
</dbReference>
<dbReference type="CDD" id="cd00024">
    <property type="entry name" value="CD_CSD"/>
    <property type="match status" value="1"/>
</dbReference>
<organism evidence="12 13">
    <name type="scientific">Prunus dulcis</name>
    <name type="common">Almond</name>
    <name type="synonym">Amygdalus dulcis</name>
    <dbReference type="NCBI Taxonomy" id="3755"/>
    <lineage>
        <taxon>Eukaryota</taxon>
        <taxon>Viridiplantae</taxon>
        <taxon>Streptophyta</taxon>
        <taxon>Embryophyta</taxon>
        <taxon>Tracheophyta</taxon>
        <taxon>Spermatophyta</taxon>
        <taxon>Magnoliopsida</taxon>
        <taxon>eudicotyledons</taxon>
        <taxon>Gunneridae</taxon>
        <taxon>Pentapetalae</taxon>
        <taxon>rosids</taxon>
        <taxon>fabids</taxon>
        <taxon>Rosales</taxon>
        <taxon>Rosaceae</taxon>
        <taxon>Amygdaloideae</taxon>
        <taxon>Amygdaleae</taxon>
        <taxon>Prunus</taxon>
    </lineage>
</organism>
<dbReference type="GO" id="GO:0006508">
    <property type="term" value="P:proteolysis"/>
    <property type="evidence" value="ECO:0007669"/>
    <property type="project" value="UniProtKB-KW"/>
</dbReference>
<dbReference type="GO" id="GO:0003964">
    <property type="term" value="F:RNA-directed DNA polymerase activity"/>
    <property type="evidence" value="ECO:0007669"/>
    <property type="project" value="UniProtKB-KW"/>
</dbReference>
<keyword evidence="8" id="KW-0808">Transferase</keyword>
<evidence type="ECO:0000256" key="10">
    <source>
        <dbReference type="ARBA" id="ARBA00023172"/>
    </source>
</evidence>
<dbReference type="InterPro" id="IPR023780">
    <property type="entry name" value="Chromo_domain"/>
</dbReference>
<dbReference type="PROSITE" id="PS50013">
    <property type="entry name" value="CHROMO_2"/>
    <property type="match status" value="1"/>
</dbReference>
<comment type="caution">
    <text evidence="12">The sequence shown here is derived from an EMBL/GenBank/DDBJ whole genome shotgun (WGS) entry which is preliminary data.</text>
</comment>
<dbReference type="EMBL" id="JAJFAZ020000006">
    <property type="protein sequence ID" value="KAI5321495.1"/>
    <property type="molecule type" value="Genomic_DNA"/>
</dbReference>
<dbReference type="Gene3D" id="2.40.50.40">
    <property type="match status" value="1"/>
</dbReference>
<keyword evidence="10" id="KW-0233">DNA recombination</keyword>
<evidence type="ECO:0000256" key="7">
    <source>
        <dbReference type="ARBA" id="ARBA00022918"/>
    </source>
</evidence>
<evidence type="ECO:0000256" key="4">
    <source>
        <dbReference type="ARBA" id="ARBA00022801"/>
    </source>
</evidence>
<keyword evidence="3" id="KW-0064">Aspartyl protease</keyword>
<sequence>MTVHVTGFDRIKTEYSSCPDFGIIFHEVSNGNRRKYVDFITRDGFLFRGTQLCIPRTSLREFLVWELHGGGLAGHFGKDKTIALVEDRFYLPSLKRDVAHLISQCRTCQLAKARKRNTDGQTEAVNRSLRDLLRCLVGDKPGNWELLLPVAEFAYNNSVNRSIGKSPFEMVNGFSPRSPVDLVALPMAARASDYATSFAEHIRQLHDDVRRQISMHTNTYKLAANAHHRQQEFREGDFVMVRVCPERFPKHSFKKLHARSMGPYRIIKKLGSNAYLIELPTDMHISPIFNVSNLSPYRGTFSPPISIDVAQGSTPPMVPRIPSTSSIPTDQIEDVLDHEVVASSTGGSTRYLVHWVGRPATEDTWITEAEFCQLDYTLLQSYQDALHDLDLAASRPPIIRTYKQRRHP</sequence>
<evidence type="ECO:0000256" key="2">
    <source>
        <dbReference type="ARBA" id="ARBA00022723"/>
    </source>
</evidence>
<keyword evidence="13" id="KW-1185">Reference proteome</keyword>
<feature type="domain" description="Chromo" evidence="11">
    <location>
        <begin position="330"/>
        <end position="384"/>
    </location>
</feature>
<dbReference type="Pfam" id="PF00385">
    <property type="entry name" value="Chromo"/>
    <property type="match status" value="1"/>
</dbReference>
<reference evidence="12 13" key="1">
    <citation type="journal article" date="2022" name="G3 (Bethesda)">
        <title>Whole-genome sequence and methylome profiling of the almond [Prunus dulcis (Mill.) D.A. Webb] cultivar 'Nonpareil'.</title>
        <authorList>
            <person name="D'Amico-Willman K.M."/>
            <person name="Ouma W.Z."/>
            <person name="Meulia T."/>
            <person name="Sideli G.M."/>
            <person name="Gradziel T.M."/>
            <person name="Fresnedo-Ramirez J."/>
        </authorList>
    </citation>
    <scope>NUCLEOTIDE SEQUENCE [LARGE SCALE GENOMIC DNA]</scope>
    <source>
        <strain evidence="12">Clone GOH B32 T37-40</strain>
    </source>
</reference>
<evidence type="ECO:0000256" key="5">
    <source>
        <dbReference type="ARBA" id="ARBA00022842"/>
    </source>
</evidence>
<dbReference type="InterPro" id="IPR016197">
    <property type="entry name" value="Chromo-like_dom_sf"/>
</dbReference>
<accession>A0AAD4VAH7</accession>
<dbReference type="InterPro" id="IPR050951">
    <property type="entry name" value="Retrovirus_Pol_polyprotein"/>
</dbReference>
<evidence type="ECO:0000256" key="6">
    <source>
        <dbReference type="ARBA" id="ARBA00022908"/>
    </source>
</evidence>
<evidence type="ECO:0000256" key="9">
    <source>
        <dbReference type="ARBA" id="ARBA00023125"/>
    </source>
</evidence>
<keyword evidence="8" id="KW-0239">DNA-directed DNA polymerase</keyword>
<dbReference type="Gene3D" id="3.30.420.10">
    <property type="entry name" value="Ribonuclease H-like superfamily/Ribonuclease H"/>
    <property type="match status" value="1"/>
</dbReference>
<dbReference type="PANTHER" id="PTHR37984:SF5">
    <property type="entry name" value="PROTEIN NYNRIN-LIKE"/>
    <property type="match status" value="1"/>
</dbReference>
<evidence type="ECO:0000256" key="1">
    <source>
        <dbReference type="ARBA" id="ARBA00022670"/>
    </source>
</evidence>
<dbReference type="GO" id="GO:0046872">
    <property type="term" value="F:metal ion binding"/>
    <property type="evidence" value="ECO:0007669"/>
    <property type="project" value="UniProtKB-KW"/>
</dbReference>
<dbReference type="InterPro" id="IPR041588">
    <property type="entry name" value="Integrase_H2C2"/>
</dbReference>
<evidence type="ECO:0000313" key="13">
    <source>
        <dbReference type="Proteomes" id="UP001054821"/>
    </source>
</evidence>
<dbReference type="SMART" id="SM00298">
    <property type="entry name" value="CHROMO"/>
    <property type="match status" value="1"/>
</dbReference>
<dbReference type="PANTHER" id="PTHR37984">
    <property type="entry name" value="PROTEIN CBG26694"/>
    <property type="match status" value="1"/>
</dbReference>
<dbReference type="Proteomes" id="UP001054821">
    <property type="component" value="Chromosome 6"/>
</dbReference>
<evidence type="ECO:0000313" key="12">
    <source>
        <dbReference type="EMBL" id="KAI5321495.1"/>
    </source>
</evidence>
<dbReference type="InterPro" id="IPR012337">
    <property type="entry name" value="RNaseH-like_sf"/>
</dbReference>
<dbReference type="GO" id="GO:0015074">
    <property type="term" value="P:DNA integration"/>
    <property type="evidence" value="ECO:0007669"/>
    <property type="project" value="UniProtKB-KW"/>
</dbReference>
<gene>
    <name evidence="12" type="ORF">L3X38_030566</name>
</gene>
<dbReference type="InterPro" id="IPR056924">
    <property type="entry name" value="SH3_Tf2-1"/>
</dbReference>
<keyword evidence="6" id="KW-0229">DNA integration</keyword>
<keyword evidence="8" id="KW-0548">Nucleotidyltransferase</keyword>
<dbReference type="AlphaFoldDB" id="A0AAD4VAH7"/>
<dbReference type="InterPro" id="IPR036397">
    <property type="entry name" value="RNaseH_sf"/>
</dbReference>
<keyword evidence="1" id="KW-0645">Protease</keyword>
<keyword evidence="2" id="KW-0479">Metal-binding</keyword>
<protein>
    <recommendedName>
        <fullName evidence="11">Chromo domain-containing protein</fullName>
    </recommendedName>
</protein>
<evidence type="ECO:0000259" key="11">
    <source>
        <dbReference type="PROSITE" id="PS50013"/>
    </source>
</evidence>
<dbReference type="InterPro" id="IPR000953">
    <property type="entry name" value="Chromo/chromo_shadow_dom"/>
</dbReference>
<dbReference type="GO" id="GO:0004190">
    <property type="term" value="F:aspartic-type endopeptidase activity"/>
    <property type="evidence" value="ECO:0007669"/>
    <property type="project" value="UniProtKB-KW"/>
</dbReference>
<keyword evidence="9" id="KW-0238">DNA-binding</keyword>
<name>A0AAD4VAH7_PRUDU</name>
<proteinExistence type="predicted"/>
<dbReference type="GO" id="GO:0003677">
    <property type="term" value="F:DNA binding"/>
    <property type="evidence" value="ECO:0007669"/>
    <property type="project" value="UniProtKB-KW"/>
</dbReference>
<dbReference type="GO" id="GO:0003887">
    <property type="term" value="F:DNA-directed DNA polymerase activity"/>
    <property type="evidence" value="ECO:0007669"/>
    <property type="project" value="UniProtKB-KW"/>
</dbReference>
<keyword evidence="4" id="KW-0378">Hydrolase</keyword>
<dbReference type="Pfam" id="PF17921">
    <property type="entry name" value="Integrase_H2C2"/>
    <property type="match status" value="1"/>
</dbReference>
<dbReference type="Pfam" id="PF24626">
    <property type="entry name" value="SH3_Tf2-1"/>
    <property type="match status" value="1"/>
</dbReference>
<dbReference type="SUPFAM" id="SSF54160">
    <property type="entry name" value="Chromo domain-like"/>
    <property type="match status" value="1"/>
</dbReference>
<evidence type="ECO:0000256" key="8">
    <source>
        <dbReference type="ARBA" id="ARBA00022932"/>
    </source>
</evidence>
<keyword evidence="5" id="KW-0460">Magnesium</keyword>
<dbReference type="SUPFAM" id="SSF53098">
    <property type="entry name" value="Ribonuclease H-like"/>
    <property type="match status" value="1"/>
</dbReference>